<dbReference type="GO" id="GO:0016020">
    <property type="term" value="C:membrane"/>
    <property type="evidence" value="ECO:0007669"/>
    <property type="project" value="TreeGrafter"/>
</dbReference>
<dbReference type="PANTHER" id="PTHR44196">
    <property type="entry name" value="DEHYDROGENASE/REDUCTASE SDR FAMILY MEMBER 7B"/>
    <property type="match status" value="1"/>
</dbReference>
<protein>
    <submittedName>
        <fullName evidence="4">Short-chain dehydrogenase reductase sdr</fullName>
    </submittedName>
</protein>
<evidence type="ECO:0000256" key="2">
    <source>
        <dbReference type="ARBA" id="ARBA00023002"/>
    </source>
</evidence>
<accession>A0A0R1UJD7</accession>
<keyword evidence="2" id="KW-0560">Oxidoreductase</keyword>
<dbReference type="InterPro" id="IPR036291">
    <property type="entry name" value="NAD(P)-bd_dom_sf"/>
</dbReference>
<sequence length="292" mass="31861">MAPFADILFTTNELRNQKFQEEKIMSQSQQGKTALITGSYGGLGTQFVNIHASNGGDLILVGRSSDKLEAQKNEVTKKYNVTAHTIAIDLSKPEAAQTIYDTCKNNGWTVDYLINNAGFGGQGEFIERSMEQDMSMIAVNIETPTRLAKLFLPDFVKRGHGKLLNVSSTAAVMPGPLQAVYYATKAYVTSWSEALWRETRDTGVTVTVLMPGAMQTGFISSGNLGSTQLFANAVKPDSVAKAGYEGMLEGKLDVTAGLTATQKPFMAMAPMLPKKMLMDNVYKMQEQGSRRK</sequence>
<dbReference type="Pfam" id="PF00106">
    <property type="entry name" value="adh_short"/>
    <property type="match status" value="1"/>
</dbReference>
<dbReference type="Gene3D" id="3.40.50.720">
    <property type="entry name" value="NAD(P)-binding Rossmann-like Domain"/>
    <property type="match status" value="1"/>
</dbReference>
<evidence type="ECO:0000256" key="1">
    <source>
        <dbReference type="ARBA" id="ARBA00006484"/>
    </source>
</evidence>
<dbReference type="PIRSF" id="PIRSF000126">
    <property type="entry name" value="11-beta-HSD1"/>
    <property type="match status" value="1"/>
</dbReference>
<organism evidence="4 5">
    <name type="scientific">Lactobacillus kalixensis DSM 16043</name>
    <dbReference type="NCBI Taxonomy" id="1423763"/>
    <lineage>
        <taxon>Bacteria</taxon>
        <taxon>Bacillati</taxon>
        <taxon>Bacillota</taxon>
        <taxon>Bacilli</taxon>
        <taxon>Lactobacillales</taxon>
        <taxon>Lactobacillaceae</taxon>
        <taxon>Lactobacillus</taxon>
    </lineage>
</organism>
<keyword evidence="5" id="KW-1185">Reference proteome</keyword>
<evidence type="ECO:0000313" key="4">
    <source>
        <dbReference type="EMBL" id="KRL89451.1"/>
    </source>
</evidence>
<reference evidence="4 5" key="1">
    <citation type="journal article" date="2015" name="Genome Announc.">
        <title>Expanding the biotechnology potential of lactobacilli through comparative genomics of 213 strains and associated genera.</title>
        <authorList>
            <person name="Sun Z."/>
            <person name="Harris H.M."/>
            <person name="McCann A."/>
            <person name="Guo C."/>
            <person name="Argimon S."/>
            <person name="Zhang W."/>
            <person name="Yang X."/>
            <person name="Jeffery I.B."/>
            <person name="Cooney J.C."/>
            <person name="Kagawa T.F."/>
            <person name="Liu W."/>
            <person name="Song Y."/>
            <person name="Salvetti E."/>
            <person name="Wrobel A."/>
            <person name="Rasinkangas P."/>
            <person name="Parkhill J."/>
            <person name="Rea M.C."/>
            <person name="O'Sullivan O."/>
            <person name="Ritari J."/>
            <person name="Douillard F.P."/>
            <person name="Paul Ross R."/>
            <person name="Yang R."/>
            <person name="Briner A.E."/>
            <person name="Felis G.E."/>
            <person name="de Vos W.M."/>
            <person name="Barrangou R."/>
            <person name="Klaenhammer T.R."/>
            <person name="Caufield P.W."/>
            <person name="Cui Y."/>
            <person name="Zhang H."/>
            <person name="O'Toole P.W."/>
        </authorList>
    </citation>
    <scope>NUCLEOTIDE SEQUENCE [LARGE SCALE GENOMIC DNA]</scope>
    <source>
        <strain evidence="4 5">DSM 16043</strain>
    </source>
</reference>
<dbReference type="PANTHER" id="PTHR44196:SF1">
    <property type="entry name" value="DEHYDROGENASE_REDUCTASE SDR FAMILY MEMBER 7B"/>
    <property type="match status" value="1"/>
</dbReference>
<comment type="caution">
    <text evidence="4">The sequence shown here is derived from an EMBL/GenBank/DDBJ whole genome shotgun (WGS) entry which is preliminary data.</text>
</comment>
<dbReference type="PRINTS" id="PR00081">
    <property type="entry name" value="GDHRDH"/>
</dbReference>
<dbReference type="EMBL" id="AZFM01000023">
    <property type="protein sequence ID" value="KRL89451.1"/>
    <property type="molecule type" value="Genomic_DNA"/>
</dbReference>
<dbReference type="SUPFAM" id="SSF51735">
    <property type="entry name" value="NAD(P)-binding Rossmann-fold domains"/>
    <property type="match status" value="1"/>
</dbReference>
<dbReference type="InterPro" id="IPR002347">
    <property type="entry name" value="SDR_fam"/>
</dbReference>
<dbReference type="Proteomes" id="UP000051036">
    <property type="component" value="Unassembled WGS sequence"/>
</dbReference>
<name>A0A0R1UJD7_9LACO</name>
<gene>
    <name evidence="4" type="ORF">FC46_GL000810</name>
</gene>
<dbReference type="PRINTS" id="PR00080">
    <property type="entry name" value="SDRFAMILY"/>
</dbReference>
<dbReference type="STRING" id="1423763.FC46_GL000810"/>
<comment type="similarity">
    <text evidence="1 3">Belongs to the short-chain dehydrogenases/reductases (SDR) family.</text>
</comment>
<dbReference type="PATRIC" id="fig|1423763.3.peg.820"/>
<evidence type="ECO:0000256" key="3">
    <source>
        <dbReference type="RuleBase" id="RU000363"/>
    </source>
</evidence>
<proteinExistence type="inferred from homology"/>
<dbReference type="AlphaFoldDB" id="A0A0R1UJD7"/>
<evidence type="ECO:0000313" key="5">
    <source>
        <dbReference type="Proteomes" id="UP000051036"/>
    </source>
</evidence>
<dbReference type="CDD" id="cd05233">
    <property type="entry name" value="SDR_c"/>
    <property type="match status" value="1"/>
</dbReference>
<dbReference type="GO" id="GO:0016491">
    <property type="term" value="F:oxidoreductase activity"/>
    <property type="evidence" value="ECO:0007669"/>
    <property type="project" value="UniProtKB-KW"/>
</dbReference>